<name>A0A9D4ZBQ3_ADICA</name>
<dbReference type="SUPFAM" id="SSF50998">
    <property type="entry name" value="Quinoprotein alcohol dehydrogenase-like"/>
    <property type="match status" value="1"/>
</dbReference>
<evidence type="ECO:0000256" key="5">
    <source>
        <dbReference type="PROSITE-ProRule" id="PRU00221"/>
    </source>
</evidence>
<evidence type="ECO:0000313" key="9">
    <source>
        <dbReference type="Proteomes" id="UP000886520"/>
    </source>
</evidence>
<evidence type="ECO:0000259" key="7">
    <source>
        <dbReference type="Pfam" id="PF08625"/>
    </source>
</evidence>
<feature type="domain" description="U3 small nucleolar RNA-associated protein 13 C-terminal" evidence="7">
    <location>
        <begin position="672"/>
        <end position="806"/>
    </location>
</feature>
<dbReference type="Gene3D" id="2.130.10.10">
    <property type="entry name" value="YVTN repeat-like/Quinoprotein amine dehydrogenase"/>
    <property type="match status" value="5"/>
</dbReference>
<comment type="subcellular location">
    <subcellularLocation>
        <location evidence="1">Nucleus</location>
        <location evidence="1">Nucleolus</location>
    </subcellularLocation>
</comment>
<dbReference type="GO" id="GO:0030686">
    <property type="term" value="C:90S preribosome"/>
    <property type="evidence" value="ECO:0007669"/>
    <property type="project" value="TreeGrafter"/>
</dbReference>
<feature type="repeat" description="WD" evidence="5">
    <location>
        <begin position="619"/>
        <end position="650"/>
    </location>
</feature>
<evidence type="ECO:0000313" key="8">
    <source>
        <dbReference type="EMBL" id="KAI5069683.1"/>
    </source>
</evidence>
<dbReference type="GO" id="GO:0000480">
    <property type="term" value="P:endonucleolytic cleavage in 5'-ETS of tricistronic rRNA transcript (SSU-rRNA, 5.8S rRNA, LSU-rRNA)"/>
    <property type="evidence" value="ECO:0007669"/>
    <property type="project" value="TreeGrafter"/>
</dbReference>
<dbReference type="InterPro" id="IPR019775">
    <property type="entry name" value="WD40_repeat_CS"/>
</dbReference>
<feature type="compositionally biased region" description="Basic residues" evidence="6">
    <location>
        <begin position="910"/>
        <end position="919"/>
    </location>
</feature>
<dbReference type="InterPro" id="IPR011047">
    <property type="entry name" value="Quinoprotein_ADH-like_sf"/>
</dbReference>
<feature type="repeat" description="WD" evidence="5">
    <location>
        <begin position="57"/>
        <end position="98"/>
    </location>
</feature>
<feature type="repeat" description="WD" evidence="5">
    <location>
        <begin position="493"/>
        <end position="526"/>
    </location>
</feature>
<feature type="repeat" description="WD" evidence="5">
    <location>
        <begin position="577"/>
        <end position="618"/>
    </location>
</feature>
<feature type="repeat" description="WD" evidence="5">
    <location>
        <begin position="438"/>
        <end position="471"/>
    </location>
</feature>
<keyword evidence="3" id="KW-0677">Repeat</keyword>
<dbReference type="InterPro" id="IPR013934">
    <property type="entry name" value="Utp13_C"/>
</dbReference>
<dbReference type="PRINTS" id="PR00320">
    <property type="entry name" value="GPROTEINBRPT"/>
</dbReference>
<dbReference type="GO" id="GO:0000472">
    <property type="term" value="P:endonucleolytic cleavage to generate mature 5'-end of SSU-rRNA from (SSU-rRNA, 5.8S rRNA, LSU-rRNA)"/>
    <property type="evidence" value="ECO:0007669"/>
    <property type="project" value="TreeGrafter"/>
</dbReference>
<feature type="repeat" description="WD" evidence="5">
    <location>
        <begin position="99"/>
        <end position="140"/>
    </location>
</feature>
<dbReference type="PROSITE" id="PS50294">
    <property type="entry name" value="WD_REPEATS_REGION"/>
    <property type="match status" value="9"/>
</dbReference>
<keyword evidence="9" id="KW-1185">Reference proteome</keyword>
<dbReference type="InterPro" id="IPR036322">
    <property type="entry name" value="WD40_repeat_dom_sf"/>
</dbReference>
<proteinExistence type="predicted"/>
<feature type="repeat" description="WD" evidence="5">
    <location>
        <begin position="408"/>
        <end position="437"/>
    </location>
</feature>
<dbReference type="InterPro" id="IPR001680">
    <property type="entry name" value="WD40_rpt"/>
</dbReference>
<feature type="region of interest" description="Disordered" evidence="6">
    <location>
        <begin position="883"/>
        <end position="919"/>
    </location>
</feature>
<evidence type="ECO:0000256" key="3">
    <source>
        <dbReference type="ARBA" id="ARBA00022737"/>
    </source>
</evidence>
<dbReference type="InterPro" id="IPR015943">
    <property type="entry name" value="WD40/YVTN_repeat-like_dom_sf"/>
</dbReference>
<comment type="caution">
    <text evidence="8">The sequence shown here is derived from an EMBL/GenBank/DDBJ whole genome shotgun (WGS) entry which is preliminary data.</text>
</comment>
<dbReference type="GO" id="GO:0032040">
    <property type="term" value="C:small-subunit processome"/>
    <property type="evidence" value="ECO:0007669"/>
    <property type="project" value="InterPro"/>
</dbReference>
<evidence type="ECO:0000256" key="4">
    <source>
        <dbReference type="ARBA" id="ARBA00023242"/>
    </source>
</evidence>
<dbReference type="PROSITE" id="PS50082">
    <property type="entry name" value="WD_REPEATS_2"/>
    <property type="match status" value="10"/>
</dbReference>
<protein>
    <recommendedName>
        <fullName evidence="7">U3 small nucleolar RNA-associated protein 13 C-terminal domain-containing protein</fullName>
    </recommendedName>
</protein>
<dbReference type="GO" id="GO:0034511">
    <property type="term" value="F:U3 snoRNA binding"/>
    <property type="evidence" value="ECO:0007669"/>
    <property type="project" value="TreeGrafter"/>
</dbReference>
<dbReference type="InterPro" id="IPR020472">
    <property type="entry name" value="WD40_PAC1"/>
</dbReference>
<dbReference type="PROSITE" id="PS00678">
    <property type="entry name" value="WD_REPEATS_1"/>
    <property type="match status" value="4"/>
</dbReference>
<dbReference type="Pfam" id="PF08625">
    <property type="entry name" value="Utp13"/>
    <property type="match status" value="1"/>
</dbReference>
<dbReference type="EMBL" id="JABFUD020000015">
    <property type="protein sequence ID" value="KAI5069683.1"/>
    <property type="molecule type" value="Genomic_DNA"/>
</dbReference>
<dbReference type="OrthoDB" id="5414888at2759"/>
<organism evidence="8 9">
    <name type="scientific">Adiantum capillus-veneris</name>
    <name type="common">Maidenhair fern</name>
    <dbReference type="NCBI Taxonomy" id="13818"/>
    <lineage>
        <taxon>Eukaryota</taxon>
        <taxon>Viridiplantae</taxon>
        <taxon>Streptophyta</taxon>
        <taxon>Embryophyta</taxon>
        <taxon>Tracheophyta</taxon>
        <taxon>Polypodiopsida</taxon>
        <taxon>Polypodiidae</taxon>
        <taxon>Polypodiales</taxon>
        <taxon>Pteridineae</taxon>
        <taxon>Pteridaceae</taxon>
        <taxon>Vittarioideae</taxon>
        <taxon>Adiantum</taxon>
    </lineage>
</organism>
<feature type="repeat" description="WD" evidence="5">
    <location>
        <begin position="141"/>
        <end position="184"/>
    </location>
</feature>
<accession>A0A9D4ZBQ3</accession>
<feature type="repeat" description="WD" evidence="5">
    <location>
        <begin position="185"/>
        <end position="226"/>
    </location>
</feature>
<evidence type="ECO:0000256" key="2">
    <source>
        <dbReference type="ARBA" id="ARBA00022574"/>
    </source>
</evidence>
<keyword evidence="2 5" id="KW-0853">WD repeat</keyword>
<dbReference type="PANTHER" id="PTHR19854:SF15">
    <property type="entry name" value="TRANSDUCIN BETA-LIKE PROTEIN 3"/>
    <property type="match status" value="1"/>
</dbReference>
<dbReference type="PANTHER" id="PTHR19854">
    <property type="entry name" value="TRANSDUCIN BETA-LIKE 3"/>
    <property type="match status" value="1"/>
</dbReference>
<dbReference type="Proteomes" id="UP000886520">
    <property type="component" value="Chromosome 15"/>
</dbReference>
<keyword evidence="4" id="KW-0539">Nucleus</keyword>
<evidence type="ECO:0000256" key="1">
    <source>
        <dbReference type="ARBA" id="ARBA00004604"/>
    </source>
</evidence>
<dbReference type="SMART" id="SM00320">
    <property type="entry name" value="WD40"/>
    <property type="match status" value="11"/>
</dbReference>
<feature type="repeat" description="WD" evidence="5">
    <location>
        <begin position="535"/>
        <end position="576"/>
    </location>
</feature>
<sequence length="919" mass="101330">MATPAPLKKNYKCTSAVEVFYTGGPVAMGPNASFVACACADQIKVVDLDSGLVRCTLEGDSEPITALSITPDGTCLFAASRSRLVKLWHLSTSTCIRSWKAHEGPVSDMKVDASGGLLATGGADRAVFVWDVERGYCTHAFRGHAGVVTAVVFNIDRKRLLLFSGGDDATIRVWDLVKKKCVVVLEKHFSTITSLVVSTSSDCLLSAGRDKVVNVWNMQDFSLQTTVPVYEPIEAVCIVPDGSELLQVCNKKKLEEAKVSGAVPVWFLTVGERGIIRIWLAEGATCVYEQVSSDPVVVTEKEEEKRGFVGAALLPSAEGVMCITSDQRLLFYHVIKSDAGDCSLGVMKRLIGNNDEVTDLKFVSGEANLLAVATNLEQIRIYDLRTATCRQELFGHKDIVLCLDSCIYSSSITLLASGGKDHSVRLWNVGTGHCVAIAEGHMAAVGALAFSKKTKKFLVSGSSDHTIKVWSATGFEDRASKDWPVLLSSLATVAAHDKDINSIAIAPNDSLVCTGSQDRTARIWRLPELVLGVTLRGHKKGIWSVQFSPVDQCVLTASGDKTVRIWALSDGSCLKTFEGHTSSVLKASFLSRGMQVISAGADGLLKLWTIKANECINTFDRHEDKIWALDVRATDEMLATGGSDSVINLWMDSTQEDEEEALRKEEEETLKDQDLSNALANTDYATALQLAFELKRPFKLLNVFFELFRSKQMGMQVHNVLKKLDKEHLRLLLSYVREWNTKPKFCHAAQRVLAELFYAFPPKELLEVSGLRELIEGILPYTERHFNRLDRLHRSTFLLDYTLASMSVLNPLETHNPSIRQSNTNEEDTFSTLNQLTATDTSNLKQLTSTSEEFGQAKLGSSNRIGEGEAIFESEIISVTDYPESETLPRRKKKKQRKLSISETNENLPARKKHKQRGG</sequence>
<dbReference type="CDD" id="cd00200">
    <property type="entry name" value="WD40"/>
    <property type="match status" value="2"/>
</dbReference>
<dbReference type="Pfam" id="PF00400">
    <property type="entry name" value="WD40"/>
    <property type="match status" value="10"/>
</dbReference>
<evidence type="ECO:0000256" key="6">
    <source>
        <dbReference type="SAM" id="MobiDB-lite"/>
    </source>
</evidence>
<gene>
    <name evidence="8" type="ORF">GOP47_0015984</name>
</gene>
<dbReference type="SUPFAM" id="SSF50978">
    <property type="entry name" value="WD40 repeat-like"/>
    <property type="match status" value="1"/>
</dbReference>
<reference evidence="8" key="1">
    <citation type="submission" date="2021-01" db="EMBL/GenBank/DDBJ databases">
        <title>Adiantum capillus-veneris genome.</title>
        <authorList>
            <person name="Fang Y."/>
            <person name="Liao Q."/>
        </authorList>
    </citation>
    <scope>NUCLEOTIDE SEQUENCE</scope>
    <source>
        <strain evidence="8">H3</strain>
        <tissue evidence="8">Leaf</tissue>
    </source>
</reference>
<dbReference type="AlphaFoldDB" id="A0A9D4ZBQ3"/>